<evidence type="ECO:0000313" key="1">
    <source>
        <dbReference type="EMBL" id="GJD81662.1"/>
    </source>
</evidence>
<accession>A0AA37MCX5</accession>
<keyword evidence="2" id="KW-1185">Reference proteome</keyword>
<dbReference type="Proteomes" id="UP001055108">
    <property type="component" value="Unassembled WGS sequence"/>
</dbReference>
<gene>
    <name evidence="1" type="ORF">NBEOAGPD_4916</name>
</gene>
<reference evidence="1" key="1">
    <citation type="journal article" date="2016" name="Front. Microbiol.">
        <title>Genome Sequence of the Piezophilic, Mesophilic Sulfate-Reducing Bacterium Desulfovibrio indicus J2T.</title>
        <authorList>
            <person name="Cao J."/>
            <person name="Maignien L."/>
            <person name="Shao Z."/>
            <person name="Alain K."/>
            <person name="Jebbar M."/>
        </authorList>
    </citation>
    <scope>NUCLEOTIDE SEQUENCE</scope>
    <source>
        <strain evidence="1">NBRC 103626</strain>
    </source>
</reference>
<proteinExistence type="predicted"/>
<sequence>MLLSRVVFENLEVRAGLALPALGVLDPGDPAPDRVVDEGDRGRPVRIRCDARDQRVQMMIARPAEMQGPEHLVTAQVQLLEKDRERLLDLA</sequence>
<dbReference type="AlphaFoldDB" id="A0AA37MCX5"/>
<name>A0AA37MCX5_9HYPH</name>
<comment type="caution">
    <text evidence="1">The sequence shown here is derived from an EMBL/GenBank/DDBJ whole genome shotgun (WGS) entry which is preliminary data.</text>
</comment>
<dbReference type="EMBL" id="BPQM01000152">
    <property type="protein sequence ID" value="GJD81662.1"/>
    <property type="molecule type" value="Genomic_DNA"/>
</dbReference>
<evidence type="ECO:0000313" key="2">
    <source>
        <dbReference type="Proteomes" id="UP001055108"/>
    </source>
</evidence>
<reference evidence="1" key="2">
    <citation type="submission" date="2021-08" db="EMBL/GenBank/DDBJ databases">
        <authorList>
            <person name="Tani A."/>
            <person name="Ola A."/>
            <person name="Ogura Y."/>
            <person name="Katsura K."/>
            <person name="Hayashi T."/>
        </authorList>
    </citation>
    <scope>NUCLEOTIDE SEQUENCE</scope>
    <source>
        <strain evidence="1">NBRC 103626</strain>
    </source>
</reference>
<organism evidence="1 2">
    <name type="scientific">Methylobacterium gregans</name>
    <dbReference type="NCBI Taxonomy" id="374424"/>
    <lineage>
        <taxon>Bacteria</taxon>
        <taxon>Pseudomonadati</taxon>
        <taxon>Pseudomonadota</taxon>
        <taxon>Alphaproteobacteria</taxon>
        <taxon>Hyphomicrobiales</taxon>
        <taxon>Methylobacteriaceae</taxon>
        <taxon>Methylobacterium</taxon>
    </lineage>
</organism>
<protein>
    <submittedName>
        <fullName evidence="1">Uncharacterized protein</fullName>
    </submittedName>
</protein>